<feature type="transmembrane region" description="Helical" evidence="6">
    <location>
        <begin position="355"/>
        <end position="376"/>
    </location>
</feature>
<feature type="transmembrane region" description="Helical" evidence="6">
    <location>
        <begin position="217"/>
        <end position="240"/>
    </location>
</feature>
<feature type="transmembrane region" description="Helical" evidence="6">
    <location>
        <begin position="423"/>
        <end position="444"/>
    </location>
</feature>
<feature type="transmembrane region" description="Helical" evidence="6">
    <location>
        <begin position="246"/>
        <end position="266"/>
    </location>
</feature>
<feature type="region of interest" description="Disordered" evidence="5">
    <location>
        <begin position="1"/>
        <end position="33"/>
    </location>
</feature>
<feature type="transmembrane region" description="Helical" evidence="6">
    <location>
        <begin position="499"/>
        <end position="516"/>
    </location>
</feature>
<dbReference type="OrthoDB" id="194139at2759"/>
<organism evidence="7 8">
    <name type="scientific">Polytolypa hystricis (strain UAMH7299)</name>
    <dbReference type="NCBI Taxonomy" id="1447883"/>
    <lineage>
        <taxon>Eukaryota</taxon>
        <taxon>Fungi</taxon>
        <taxon>Dikarya</taxon>
        <taxon>Ascomycota</taxon>
        <taxon>Pezizomycotina</taxon>
        <taxon>Eurotiomycetes</taxon>
        <taxon>Eurotiomycetidae</taxon>
        <taxon>Onygenales</taxon>
        <taxon>Onygenales incertae sedis</taxon>
        <taxon>Polytolypa</taxon>
    </lineage>
</organism>
<dbReference type="Pfam" id="PF07690">
    <property type="entry name" value="MFS_1"/>
    <property type="match status" value="1"/>
</dbReference>
<feature type="transmembrane region" description="Helical" evidence="6">
    <location>
        <begin position="50"/>
        <end position="71"/>
    </location>
</feature>
<dbReference type="GO" id="GO:0022857">
    <property type="term" value="F:transmembrane transporter activity"/>
    <property type="evidence" value="ECO:0007669"/>
    <property type="project" value="InterPro"/>
</dbReference>
<evidence type="ECO:0000256" key="4">
    <source>
        <dbReference type="ARBA" id="ARBA00023136"/>
    </source>
</evidence>
<evidence type="ECO:0000256" key="6">
    <source>
        <dbReference type="SAM" id="Phobius"/>
    </source>
</evidence>
<name>A0A2B7XY69_POLH7</name>
<evidence type="ECO:0000313" key="7">
    <source>
        <dbReference type="EMBL" id="PGH13869.1"/>
    </source>
</evidence>
<dbReference type="AlphaFoldDB" id="A0A2B7XY69"/>
<dbReference type="Proteomes" id="UP000224634">
    <property type="component" value="Unassembled WGS sequence"/>
</dbReference>
<protein>
    <recommendedName>
        <fullName evidence="9">Major facilitator superfamily (MFS) profile domain-containing protein</fullName>
    </recommendedName>
</protein>
<evidence type="ECO:0000256" key="1">
    <source>
        <dbReference type="ARBA" id="ARBA00004141"/>
    </source>
</evidence>
<comment type="subcellular location">
    <subcellularLocation>
        <location evidence="1">Membrane</location>
        <topology evidence="1">Multi-pass membrane protein</topology>
    </subcellularLocation>
</comment>
<keyword evidence="2 6" id="KW-0812">Transmembrane</keyword>
<keyword evidence="8" id="KW-1185">Reference proteome</keyword>
<evidence type="ECO:0000256" key="2">
    <source>
        <dbReference type="ARBA" id="ARBA00022692"/>
    </source>
</evidence>
<evidence type="ECO:0008006" key="9">
    <source>
        <dbReference type="Google" id="ProtNLM"/>
    </source>
</evidence>
<dbReference type="Gene3D" id="1.20.1250.20">
    <property type="entry name" value="MFS general substrate transporter like domains"/>
    <property type="match status" value="1"/>
</dbReference>
<evidence type="ECO:0000256" key="3">
    <source>
        <dbReference type="ARBA" id="ARBA00022989"/>
    </source>
</evidence>
<keyword evidence="4 6" id="KW-0472">Membrane</keyword>
<feature type="transmembrane region" description="Helical" evidence="6">
    <location>
        <begin position="456"/>
        <end position="479"/>
    </location>
</feature>
<proteinExistence type="predicted"/>
<gene>
    <name evidence="7" type="ORF">AJ80_06138</name>
</gene>
<dbReference type="InterPro" id="IPR011701">
    <property type="entry name" value="MFS"/>
</dbReference>
<accession>A0A2B7XY69</accession>
<feature type="transmembrane region" description="Helical" evidence="6">
    <location>
        <begin position="180"/>
        <end position="205"/>
    </location>
</feature>
<evidence type="ECO:0000256" key="5">
    <source>
        <dbReference type="SAM" id="MobiDB-lite"/>
    </source>
</evidence>
<comment type="caution">
    <text evidence="7">The sequence shown here is derived from an EMBL/GenBank/DDBJ whole genome shotgun (WGS) entry which is preliminary data.</text>
</comment>
<feature type="transmembrane region" description="Helical" evidence="6">
    <location>
        <begin position="150"/>
        <end position="174"/>
    </location>
</feature>
<dbReference type="GO" id="GO:0016020">
    <property type="term" value="C:membrane"/>
    <property type="evidence" value="ECO:0007669"/>
    <property type="project" value="UniProtKB-SubCell"/>
</dbReference>
<dbReference type="SUPFAM" id="SSF103473">
    <property type="entry name" value="MFS general substrate transporter"/>
    <property type="match status" value="1"/>
</dbReference>
<keyword evidence="3 6" id="KW-1133">Transmembrane helix</keyword>
<dbReference type="PANTHER" id="PTHR23507">
    <property type="entry name" value="ZGC:174356"/>
    <property type="match status" value="1"/>
</dbReference>
<dbReference type="EMBL" id="PDNA01000099">
    <property type="protein sequence ID" value="PGH13869.1"/>
    <property type="molecule type" value="Genomic_DNA"/>
</dbReference>
<reference evidence="7 8" key="1">
    <citation type="submission" date="2017-10" db="EMBL/GenBank/DDBJ databases">
        <title>Comparative genomics in systemic dimorphic fungi from Ajellomycetaceae.</title>
        <authorList>
            <person name="Munoz J.F."/>
            <person name="Mcewen J.G."/>
            <person name="Clay O.K."/>
            <person name="Cuomo C.A."/>
        </authorList>
    </citation>
    <scope>NUCLEOTIDE SEQUENCE [LARGE SCALE GENOMIC DNA]</scope>
    <source>
        <strain evidence="7 8">UAMH7299</strain>
    </source>
</reference>
<evidence type="ECO:0000313" key="8">
    <source>
        <dbReference type="Proteomes" id="UP000224634"/>
    </source>
</evidence>
<feature type="transmembrane region" description="Helical" evidence="6">
    <location>
        <begin position="397"/>
        <end position="417"/>
    </location>
</feature>
<dbReference type="InterPro" id="IPR036259">
    <property type="entry name" value="MFS_trans_sf"/>
</dbReference>
<dbReference type="PANTHER" id="PTHR23507:SF1">
    <property type="entry name" value="FI18259P1-RELATED"/>
    <property type="match status" value="1"/>
</dbReference>
<sequence length="527" mass="57276">MAIESDHLQNPAAHSEEEQPLLSTQDPPSFSSHQHSQQQYLKRKFRERPVVFVALCLIILLVIDFCGALTITPQTRIYEAIVCRKYYDEHLPEQFPYGEEIPEEQCKIAAVQGEVALVNGLQTSFDAIPSILLSVSYGRLADSPRYGRKLILILSLVGVLLDSYWAVFVCWFPHIFSLRAVWFGSAFTIIGGGLGVLSSMIVTMISDVVAPENRATAMFQLSIPMVIAQLTGPAIAAWMMSRGSPWPPFLIGVFGATLGPLLLLLLPETIHLRVPNTTKVSASSSSTPTKKPFTRLPNPLHLLRTTLQDSKPIFRSPMVLRILPGFFVYNVGQQQMGLIFQYISTRYHIPLSATGFSLSIYAGVNIFLLTTLLPSLSKYLKSHIYTKHTQPGPATDLFLSKYSILLLTLGCLFLSLAPTLPATIAGLVIYTLGNGFGALLLSLISTFVDAAHIARLYSVTFVVATAGSFVGGPLLAALFNLGLGMGGGVWSGLPFLGNAALHGLVCLAIWSVRLAVLRGGEGGEEGE</sequence>